<dbReference type="InterPro" id="IPR013083">
    <property type="entry name" value="Znf_RING/FYVE/PHD"/>
</dbReference>
<dbReference type="Proteomes" id="UP000520962">
    <property type="component" value="Unassembled WGS sequence"/>
</dbReference>
<evidence type="ECO:0000313" key="5">
    <source>
        <dbReference type="EMBL" id="NXK38605.1"/>
    </source>
</evidence>
<keyword evidence="3" id="KW-0862">Zinc</keyword>
<name>A0A7L0J1Z6_PIPCL</name>
<sequence length="135" mass="15155">QSCCICGQSRATIACCEADCDLSFHLPSAKQGGCVTLFIRPFRSFCPAHSPEQEVEVSPEPGTVFIICMEPVEDRKTFNTMVCPACRTAWFHRDCIQLGGQALHAAFLSLQCPLCRNSDIFFIDLYIMRIQIPFR</sequence>
<dbReference type="InterPro" id="IPR051188">
    <property type="entry name" value="PHD-type_Zinc_Finger"/>
</dbReference>
<dbReference type="AlphaFoldDB" id="A0A7L0J1Z6"/>
<dbReference type="PANTHER" id="PTHR12420">
    <property type="entry name" value="PHD FINGER PROTEIN"/>
    <property type="match status" value="1"/>
</dbReference>
<protein>
    <submittedName>
        <fullName evidence="5">G2E3 ligase</fullName>
    </submittedName>
</protein>
<dbReference type="EMBL" id="VXAH01000232">
    <property type="protein sequence ID" value="NXK38605.1"/>
    <property type="molecule type" value="Genomic_DNA"/>
</dbReference>
<dbReference type="GO" id="GO:0008270">
    <property type="term" value="F:zinc ion binding"/>
    <property type="evidence" value="ECO:0007669"/>
    <property type="project" value="UniProtKB-KW"/>
</dbReference>
<dbReference type="PANTHER" id="PTHR12420:SF47">
    <property type="entry name" value="PHD FINGER PROTEIN 7"/>
    <property type="match status" value="1"/>
</dbReference>
<feature type="domain" description="PHD-type" evidence="4">
    <location>
        <begin position="1"/>
        <end position="50"/>
    </location>
</feature>
<comment type="caution">
    <text evidence="5">The sequence shown here is derived from an EMBL/GenBank/DDBJ whole genome shotgun (WGS) entry which is preliminary data.</text>
</comment>
<proteinExistence type="predicted"/>
<keyword evidence="2" id="KW-0863">Zinc-finger</keyword>
<dbReference type="InterPro" id="IPR034732">
    <property type="entry name" value="EPHD"/>
</dbReference>
<keyword evidence="6" id="KW-1185">Reference proteome</keyword>
<evidence type="ECO:0000256" key="2">
    <source>
        <dbReference type="ARBA" id="ARBA00022771"/>
    </source>
</evidence>
<reference evidence="5 6" key="1">
    <citation type="submission" date="2019-09" db="EMBL/GenBank/DDBJ databases">
        <title>Bird 10,000 Genomes (B10K) Project - Family phase.</title>
        <authorList>
            <person name="Zhang G."/>
        </authorList>
    </citation>
    <scope>NUCLEOTIDE SEQUENCE [LARGE SCALE GENOMIC DNA]</scope>
    <source>
        <strain evidence="5">B10K-DU-007-02</strain>
        <tissue evidence="5">Mixed tissue sample</tissue>
    </source>
</reference>
<dbReference type="SUPFAM" id="SSF57903">
    <property type="entry name" value="FYVE/PHD zinc finger"/>
    <property type="match status" value="1"/>
</dbReference>
<dbReference type="GO" id="GO:0005634">
    <property type="term" value="C:nucleus"/>
    <property type="evidence" value="ECO:0007669"/>
    <property type="project" value="TreeGrafter"/>
</dbReference>
<evidence type="ECO:0000256" key="3">
    <source>
        <dbReference type="ARBA" id="ARBA00022833"/>
    </source>
</evidence>
<organism evidence="5 6">
    <name type="scientific">Piprites chloris</name>
    <name type="common">Wing-barred manakin</name>
    <dbReference type="NCBI Taxonomy" id="114369"/>
    <lineage>
        <taxon>Eukaryota</taxon>
        <taxon>Metazoa</taxon>
        <taxon>Chordata</taxon>
        <taxon>Craniata</taxon>
        <taxon>Vertebrata</taxon>
        <taxon>Euteleostomi</taxon>
        <taxon>Archelosauria</taxon>
        <taxon>Archosauria</taxon>
        <taxon>Dinosauria</taxon>
        <taxon>Saurischia</taxon>
        <taxon>Theropoda</taxon>
        <taxon>Coelurosauria</taxon>
        <taxon>Aves</taxon>
        <taxon>Neognathae</taxon>
        <taxon>Neoaves</taxon>
        <taxon>Telluraves</taxon>
        <taxon>Australaves</taxon>
        <taxon>Passeriformes</taxon>
        <taxon>Pipridae</taxon>
        <taxon>Piprites</taxon>
    </lineage>
</organism>
<dbReference type="PROSITE" id="PS51805">
    <property type="entry name" value="EPHD"/>
    <property type="match status" value="1"/>
</dbReference>
<gene>
    <name evidence="5" type="primary">G2e3_2</name>
    <name evidence="5" type="ORF">PIPCHL_R13971</name>
</gene>
<accession>A0A7L0J1Z6</accession>
<evidence type="ECO:0000313" key="6">
    <source>
        <dbReference type="Proteomes" id="UP000520962"/>
    </source>
</evidence>
<dbReference type="Gene3D" id="3.30.40.10">
    <property type="entry name" value="Zinc/RING finger domain, C3HC4 (zinc finger)"/>
    <property type="match status" value="1"/>
</dbReference>
<feature type="non-terminal residue" evidence="5">
    <location>
        <position position="1"/>
    </location>
</feature>
<evidence type="ECO:0000259" key="4">
    <source>
        <dbReference type="PROSITE" id="PS51805"/>
    </source>
</evidence>
<dbReference type="GO" id="GO:0016874">
    <property type="term" value="F:ligase activity"/>
    <property type="evidence" value="ECO:0007669"/>
    <property type="project" value="UniProtKB-KW"/>
</dbReference>
<feature type="non-terminal residue" evidence="5">
    <location>
        <position position="135"/>
    </location>
</feature>
<dbReference type="InterPro" id="IPR011011">
    <property type="entry name" value="Znf_FYVE_PHD"/>
</dbReference>
<evidence type="ECO:0000256" key="1">
    <source>
        <dbReference type="ARBA" id="ARBA00022723"/>
    </source>
</evidence>
<keyword evidence="1" id="KW-0479">Metal-binding</keyword>
<keyword evidence="5" id="KW-0436">Ligase</keyword>